<dbReference type="RefSeq" id="XP_056028229.1">
    <property type="nucleotide sequence ID" value="XM_056174650.1"/>
</dbReference>
<protein>
    <submittedName>
        <fullName evidence="3">Uncharacterized protein</fullName>
    </submittedName>
</protein>
<feature type="chain" id="PRO_5040922416" evidence="2">
    <location>
        <begin position="22"/>
        <end position="384"/>
    </location>
</feature>
<comment type="caution">
    <text evidence="3">The sequence shown here is derived from an EMBL/GenBank/DDBJ whole genome shotgun (WGS) entry which is preliminary data.</text>
</comment>
<feature type="signal peptide" evidence="2">
    <location>
        <begin position="1"/>
        <end position="21"/>
    </location>
</feature>
<keyword evidence="2" id="KW-0732">Signal</keyword>
<sequence length="384" mass="42340">MTMLPSLKSVLVVGAACIATANPISRHPIERSNGTTLANFTSSAYPVDAHITMTKHLTLVIEHTPVDCSHRPLPTTSFAAPACEFSNGLSSTTSTRYYCEGSRVFPPWGEPGERDPDEKEDDGSYDADEEDVDEDDEDDEDTDEEDEDEDEDEDEEDNEDDDYLSDHSEPGFFAPQHFDRVNMDCTTSRMLGPPVLDFTNTTTVYTTTSTVSQLVGCGRCTAVKTVPYFSPGYPPQFPKYTTTVTAIQPTTTTLLNCEPQPTQDGVYAEREIVSVGGIPEPVRTHLTKEDHWPPLVTTYTDFPRGRDEVECAMYYNLFPSRLGSVRKIYTATKTTTAHKDCGVCALVWGTAAYPFEVGPLPTTKTMKGKTKITAMACRTPKGGR</sequence>
<gene>
    <name evidence="3" type="ORF">T069G_07440</name>
</gene>
<evidence type="ECO:0000313" key="3">
    <source>
        <dbReference type="EMBL" id="KAJ4859173.1"/>
    </source>
</evidence>
<evidence type="ECO:0000313" key="4">
    <source>
        <dbReference type="Proteomes" id="UP001140511"/>
    </source>
</evidence>
<feature type="compositionally biased region" description="Acidic residues" evidence="1">
    <location>
        <begin position="118"/>
        <end position="163"/>
    </location>
</feature>
<accession>A0A9W9E4X4</accession>
<proteinExistence type="predicted"/>
<evidence type="ECO:0000256" key="1">
    <source>
        <dbReference type="SAM" id="MobiDB-lite"/>
    </source>
</evidence>
<keyword evidence="4" id="KW-1185">Reference proteome</keyword>
<evidence type="ECO:0000256" key="2">
    <source>
        <dbReference type="SAM" id="SignalP"/>
    </source>
</evidence>
<dbReference type="EMBL" id="JAOPEN010000004">
    <property type="protein sequence ID" value="KAJ4859173.1"/>
    <property type="molecule type" value="Genomic_DNA"/>
</dbReference>
<organism evidence="3 4">
    <name type="scientific">Trichoderma breve</name>
    <dbReference type="NCBI Taxonomy" id="2034170"/>
    <lineage>
        <taxon>Eukaryota</taxon>
        <taxon>Fungi</taxon>
        <taxon>Dikarya</taxon>
        <taxon>Ascomycota</taxon>
        <taxon>Pezizomycotina</taxon>
        <taxon>Sordariomycetes</taxon>
        <taxon>Hypocreomycetidae</taxon>
        <taxon>Hypocreales</taxon>
        <taxon>Hypocreaceae</taxon>
        <taxon>Trichoderma</taxon>
    </lineage>
</organism>
<reference evidence="3" key="1">
    <citation type="submission" date="2022-09" db="EMBL/GenBank/DDBJ databases">
        <title>Chromosome-level assembly of Trichoderma breve T069, a fungus used in development of biopesticide product.</title>
        <authorList>
            <person name="Lin R."/>
            <person name="Liu T."/>
        </authorList>
    </citation>
    <scope>NUCLEOTIDE SEQUENCE</scope>
    <source>
        <strain evidence="3">T069</strain>
    </source>
</reference>
<dbReference type="AlphaFoldDB" id="A0A9W9E4X4"/>
<dbReference type="GeneID" id="80869338"/>
<feature type="region of interest" description="Disordered" evidence="1">
    <location>
        <begin position="102"/>
        <end position="176"/>
    </location>
</feature>
<name>A0A9W9E4X4_9HYPO</name>
<dbReference type="Proteomes" id="UP001140511">
    <property type="component" value="Unassembled WGS sequence"/>
</dbReference>